<dbReference type="OrthoDB" id="9811127at2"/>
<proteinExistence type="predicted"/>
<dbReference type="AlphaFoldDB" id="A0A2S2CTA9"/>
<accession>A0A2S2CTA9</accession>
<feature type="compositionally biased region" description="Basic and acidic residues" evidence="1">
    <location>
        <begin position="65"/>
        <end position="81"/>
    </location>
</feature>
<feature type="region of interest" description="Disordered" evidence="1">
    <location>
        <begin position="42"/>
        <end position="113"/>
    </location>
</feature>
<dbReference type="InterPro" id="IPR021327">
    <property type="entry name" value="DUF2934"/>
</dbReference>
<dbReference type="Pfam" id="PF11154">
    <property type="entry name" value="DUF2934"/>
    <property type="match status" value="1"/>
</dbReference>
<evidence type="ECO:0000256" key="1">
    <source>
        <dbReference type="SAM" id="MobiDB-lite"/>
    </source>
</evidence>
<dbReference type="KEGG" id="azz:DEW08_17435"/>
<keyword evidence="3" id="KW-1185">Reference proteome</keyword>
<dbReference type="RefSeq" id="WP_109329217.1">
    <property type="nucleotide sequence ID" value="NZ_CP029353.1"/>
</dbReference>
<dbReference type="Proteomes" id="UP000245629">
    <property type="component" value="Chromosome 2"/>
</dbReference>
<sequence length="113" mass="12423">MEHILGPNDPRVRARAYDIWEREGRPEGRHLDHWARAAREISAGEGDGYGPDDGIQVPDNASSRSLREAAEALSAADRDASEAPASEAPAPETPAPETPEEKSTARRLEERLW</sequence>
<reference evidence="3" key="1">
    <citation type="submission" date="2018-05" db="EMBL/GenBank/DDBJ databases">
        <title>Azospirillum thermophila sp. nov., a novel isolated from hot spring.</title>
        <authorList>
            <person name="Zhao Z."/>
        </authorList>
    </citation>
    <scope>NUCLEOTIDE SEQUENCE [LARGE SCALE GENOMIC DNA]</scope>
    <source>
        <strain evidence="3">CFH 70021</strain>
    </source>
</reference>
<name>A0A2S2CTA9_9PROT</name>
<evidence type="ECO:0000313" key="3">
    <source>
        <dbReference type="Proteomes" id="UP000245629"/>
    </source>
</evidence>
<feature type="compositionally biased region" description="Basic and acidic residues" evidence="1">
    <location>
        <begin position="99"/>
        <end position="113"/>
    </location>
</feature>
<gene>
    <name evidence="2" type="ORF">DEW08_17435</name>
</gene>
<protein>
    <submittedName>
        <fullName evidence="2">DUF2934 domain-containing protein</fullName>
    </submittedName>
</protein>
<organism evidence="2 3">
    <name type="scientific">Azospirillum thermophilum</name>
    <dbReference type="NCBI Taxonomy" id="2202148"/>
    <lineage>
        <taxon>Bacteria</taxon>
        <taxon>Pseudomonadati</taxon>
        <taxon>Pseudomonadota</taxon>
        <taxon>Alphaproteobacteria</taxon>
        <taxon>Rhodospirillales</taxon>
        <taxon>Azospirillaceae</taxon>
        <taxon>Azospirillum</taxon>
    </lineage>
</organism>
<dbReference type="EMBL" id="CP029353">
    <property type="protein sequence ID" value="AWK87744.1"/>
    <property type="molecule type" value="Genomic_DNA"/>
</dbReference>
<evidence type="ECO:0000313" key="2">
    <source>
        <dbReference type="EMBL" id="AWK87744.1"/>
    </source>
</evidence>